<protein>
    <submittedName>
        <fullName evidence="14">Survival motor neuron protein 1 isoform X1</fullName>
    </submittedName>
</protein>
<evidence type="ECO:0000256" key="11">
    <source>
        <dbReference type="SAM" id="MobiDB-lite"/>
    </source>
</evidence>
<feature type="compositionally biased region" description="Basic and acidic residues" evidence="11">
    <location>
        <begin position="82"/>
        <end position="94"/>
    </location>
</feature>
<dbReference type="InterPro" id="IPR047313">
    <property type="entry name" value="SMN_C"/>
</dbReference>
<dbReference type="SMART" id="SM00333">
    <property type="entry name" value="TUDOR"/>
    <property type="match status" value="1"/>
</dbReference>
<dbReference type="GO" id="GO:0015030">
    <property type="term" value="C:Cajal body"/>
    <property type="evidence" value="ECO:0007669"/>
    <property type="project" value="UniProtKB-SubCell"/>
</dbReference>
<evidence type="ECO:0000259" key="12">
    <source>
        <dbReference type="PROSITE" id="PS50304"/>
    </source>
</evidence>
<dbReference type="CTD" id="6606"/>
<evidence type="ECO:0000313" key="14">
    <source>
        <dbReference type="RefSeq" id="XP_017306669.1"/>
    </source>
</evidence>
<evidence type="ECO:0000313" key="13">
    <source>
        <dbReference type="Proteomes" id="UP000221080"/>
    </source>
</evidence>
<feature type="compositionally biased region" description="Basic and acidic residues" evidence="11">
    <location>
        <begin position="176"/>
        <end position="197"/>
    </location>
</feature>
<dbReference type="Pfam" id="PF20636">
    <property type="entry name" value="SMN_G2-BD"/>
    <property type="match status" value="1"/>
</dbReference>
<dbReference type="GO" id="GO:0097504">
    <property type="term" value="C:Gemini of Cajal bodies"/>
    <property type="evidence" value="ECO:0007669"/>
    <property type="project" value="UniProtKB-SubCell"/>
</dbReference>
<evidence type="ECO:0000256" key="9">
    <source>
        <dbReference type="ARBA" id="ARBA00023242"/>
    </source>
</evidence>
<dbReference type="STRING" id="7998.ENSIPUP00000018553"/>
<evidence type="ECO:0000256" key="8">
    <source>
        <dbReference type="ARBA" id="ARBA00023187"/>
    </source>
</evidence>
<accession>A0A2D0PKZ0</accession>
<dbReference type="Gene3D" id="2.30.30.140">
    <property type="match status" value="1"/>
</dbReference>
<feature type="domain" description="Tudor" evidence="12">
    <location>
        <begin position="116"/>
        <end position="176"/>
    </location>
</feature>
<dbReference type="GO" id="GO:0003723">
    <property type="term" value="F:RNA binding"/>
    <property type="evidence" value="ECO:0007669"/>
    <property type="project" value="InterPro"/>
</dbReference>
<keyword evidence="7" id="KW-0507">mRNA processing</keyword>
<evidence type="ECO:0000256" key="4">
    <source>
        <dbReference type="ARBA" id="ARBA00004484"/>
    </source>
</evidence>
<dbReference type="Pfam" id="PF20635">
    <property type="entry name" value="SMN_YG-box"/>
    <property type="match status" value="1"/>
</dbReference>
<proteinExistence type="inferred from homology"/>
<feature type="compositionally biased region" description="Basic residues" evidence="11">
    <location>
        <begin position="95"/>
        <end position="109"/>
    </location>
</feature>
<dbReference type="InterPro" id="IPR010304">
    <property type="entry name" value="SMN_Tudor"/>
</dbReference>
<dbReference type="AlphaFoldDB" id="A0A2D0PKZ0"/>
<dbReference type="PROSITE" id="PS50304">
    <property type="entry name" value="TUDOR"/>
    <property type="match status" value="1"/>
</dbReference>
<dbReference type="Pfam" id="PF06003">
    <property type="entry name" value="SMN_Tudor"/>
    <property type="match status" value="1"/>
</dbReference>
<dbReference type="InterPro" id="IPR047298">
    <property type="entry name" value="Tudor_SMN_eumet"/>
</dbReference>
<keyword evidence="9" id="KW-0539">Nucleus</keyword>
<dbReference type="OrthoDB" id="197400at2759"/>
<dbReference type="GO" id="GO:0043204">
    <property type="term" value="C:perikaryon"/>
    <property type="evidence" value="ECO:0007669"/>
    <property type="project" value="UniProtKB-SubCell"/>
</dbReference>
<dbReference type="CDD" id="cd22851">
    <property type="entry name" value="SMN_N"/>
    <property type="match status" value="1"/>
</dbReference>
<dbReference type="GO" id="GO:0030018">
    <property type="term" value="C:Z disc"/>
    <property type="evidence" value="ECO:0007669"/>
    <property type="project" value="UniProtKB-SubCell"/>
</dbReference>
<keyword evidence="6" id="KW-0963">Cytoplasm</keyword>
<dbReference type="PANTHER" id="PTHR39267:SF1">
    <property type="entry name" value="SURVIVAL MOTOR NEURON PROTEIN"/>
    <property type="match status" value="1"/>
</dbReference>
<dbReference type="SUPFAM" id="SSF63748">
    <property type="entry name" value="Tudor/PWWP/MBT"/>
    <property type="match status" value="1"/>
</dbReference>
<evidence type="ECO:0000256" key="5">
    <source>
        <dbReference type="ARBA" id="ARBA00005371"/>
    </source>
</evidence>
<dbReference type="CDD" id="cd20398">
    <property type="entry name" value="Tudor_SMN"/>
    <property type="match status" value="1"/>
</dbReference>
<name>A0A2D0PKZ0_ICTPU</name>
<dbReference type="Proteomes" id="UP000221080">
    <property type="component" value="Chromosome 22"/>
</dbReference>
<gene>
    <name evidence="14" type="primary">smn1</name>
</gene>
<reference evidence="13" key="1">
    <citation type="journal article" date="2016" name="Nat. Commun.">
        <title>The channel catfish genome sequence provides insights into the evolution of scale formation in teleosts.</title>
        <authorList>
            <person name="Liu Z."/>
            <person name="Liu S."/>
            <person name="Yao J."/>
            <person name="Bao L."/>
            <person name="Zhang J."/>
            <person name="Li Y."/>
            <person name="Jiang C."/>
            <person name="Sun L."/>
            <person name="Wang R."/>
            <person name="Zhang Y."/>
            <person name="Zhou T."/>
            <person name="Zeng Q."/>
            <person name="Fu Q."/>
            <person name="Gao S."/>
            <person name="Li N."/>
            <person name="Koren S."/>
            <person name="Jiang Y."/>
            <person name="Zimin A."/>
            <person name="Xu P."/>
            <person name="Phillippy A.M."/>
            <person name="Geng X."/>
            <person name="Song L."/>
            <person name="Sun F."/>
            <person name="Li C."/>
            <person name="Wang X."/>
            <person name="Chen A."/>
            <person name="Jin Y."/>
            <person name="Yuan Z."/>
            <person name="Yang Y."/>
            <person name="Tan S."/>
            <person name="Peatman E."/>
            <person name="Lu J."/>
            <person name="Qin Z."/>
            <person name="Dunham R."/>
            <person name="Li Z."/>
            <person name="Sonstegard T."/>
            <person name="Feng J."/>
            <person name="Danzmann R.G."/>
            <person name="Schroeder S."/>
            <person name="Scheffler B."/>
            <person name="Duke M.V."/>
            <person name="Ballard L."/>
            <person name="Kucuktas H."/>
            <person name="Kaltenboeck L."/>
            <person name="Liu H."/>
            <person name="Armbruster J."/>
            <person name="Xie Y."/>
            <person name="Kirby M.L."/>
            <person name="Tian Y."/>
            <person name="Flanagan M.E."/>
            <person name="Mu W."/>
            <person name="Waldbieser G.C."/>
        </authorList>
    </citation>
    <scope>NUCLEOTIDE SEQUENCE [LARGE SCALE GENOMIC DNA]</scope>
    <source>
        <strain evidence="13">SDA103</strain>
    </source>
</reference>
<evidence type="ECO:0000256" key="10">
    <source>
        <dbReference type="ARBA" id="ARBA00034695"/>
    </source>
</evidence>
<dbReference type="GO" id="GO:0006397">
    <property type="term" value="P:mRNA processing"/>
    <property type="evidence" value="ECO:0007669"/>
    <property type="project" value="UniProtKB-KW"/>
</dbReference>
<dbReference type="GO" id="GO:0008380">
    <property type="term" value="P:RNA splicing"/>
    <property type="evidence" value="ECO:0007669"/>
    <property type="project" value="UniProtKB-KW"/>
</dbReference>
<dbReference type="OMA" id="DETVNGM"/>
<dbReference type="CDD" id="cd22852">
    <property type="entry name" value="SMN_C"/>
    <property type="match status" value="1"/>
</dbReference>
<feature type="region of interest" description="Disordered" evidence="11">
    <location>
        <begin position="82"/>
        <end position="115"/>
    </location>
</feature>
<reference evidence="14" key="2">
    <citation type="submission" date="2025-08" db="UniProtKB">
        <authorList>
            <consortium name="RefSeq"/>
        </authorList>
    </citation>
    <scope>IDENTIFICATION</scope>
    <source>
        <tissue evidence="14">Blood</tissue>
    </source>
</reference>
<evidence type="ECO:0000256" key="2">
    <source>
        <dbReference type="ARBA" id="ARBA00004408"/>
    </source>
</evidence>
<keyword evidence="13" id="KW-1185">Reference proteome</keyword>
<evidence type="ECO:0000256" key="1">
    <source>
        <dbReference type="ARBA" id="ARBA00004216"/>
    </source>
</evidence>
<comment type="subcellular location">
    <subcellularLocation>
        <location evidence="1">Cytoplasm</location>
        <location evidence="1">Myofibril</location>
        <location evidence="1">Sarcomere</location>
        <location evidence="1">Z line</location>
    </subcellularLocation>
    <subcellularLocation>
        <location evidence="3">Cytoplasmic granule</location>
    </subcellularLocation>
    <subcellularLocation>
        <location evidence="2">Nucleus</location>
        <location evidence="2">Cajal body</location>
    </subcellularLocation>
    <subcellularLocation>
        <location evidence="10">Nucleus</location>
        <location evidence="10">Gem</location>
    </subcellularLocation>
    <subcellularLocation>
        <location evidence="4">Perikaryon</location>
    </subcellularLocation>
</comment>
<comment type="similarity">
    <text evidence="5">Belongs to the SMN family.</text>
</comment>
<keyword evidence="8" id="KW-0508">mRNA splicing</keyword>
<evidence type="ECO:0000256" key="7">
    <source>
        <dbReference type="ARBA" id="ARBA00022664"/>
    </source>
</evidence>
<organism evidence="13 14">
    <name type="scientific">Ictalurus punctatus</name>
    <name type="common">Channel catfish</name>
    <name type="synonym">Silurus punctatus</name>
    <dbReference type="NCBI Taxonomy" id="7998"/>
    <lineage>
        <taxon>Eukaryota</taxon>
        <taxon>Metazoa</taxon>
        <taxon>Chordata</taxon>
        <taxon>Craniata</taxon>
        <taxon>Vertebrata</taxon>
        <taxon>Euteleostomi</taxon>
        <taxon>Actinopterygii</taxon>
        <taxon>Neopterygii</taxon>
        <taxon>Teleostei</taxon>
        <taxon>Ostariophysi</taxon>
        <taxon>Siluriformes</taxon>
        <taxon>Ictaluridae</taxon>
        <taxon>Ictalurus</taxon>
    </lineage>
</organism>
<evidence type="ECO:0000256" key="3">
    <source>
        <dbReference type="ARBA" id="ARBA00004463"/>
    </source>
</evidence>
<dbReference type="Gene3D" id="3.40.190.10">
    <property type="entry name" value="Periplasmic binding protein-like II"/>
    <property type="match status" value="1"/>
</dbReference>
<dbReference type="InterPro" id="IPR002999">
    <property type="entry name" value="Tudor"/>
</dbReference>
<dbReference type="InterPro" id="IPR040424">
    <property type="entry name" value="Smn1"/>
</dbReference>
<dbReference type="GeneID" id="100528603"/>
<dbReference type="RefSeq" id="XP_017306669.1">
    <property type="nucleotide sequence ID" value="XM_017451180.3"/>
</dbReference>
<dbReference type="InterPro" id="IPR049481">
    <property type="entry name" value="SMN_G2-BD"/>
</dbReference>
<evidence type="ECO:0000256" key="6">
    <source>
        <dbReference type="ARBA" id="ARBA00022490"/>
    </source>
</evidence>
<sequence length="315" mass="34165">MLLTSSTSGTSGRTLLHSGNLLQCVYLGVGFICAVFMANGTSEVVFCRGTGQSDDSDIWDDTALIKAYDKAVASFKNALKGEDAMAPHTKEKPGNKRKNNKKSKSRKKSNTSPEGEWNVGDACYAYWSADGNLYAATISSVDQEKGTCVVYYNDYGNEEEQNLSDLLTDAAELDGESQKMADGKEVESSTEETDRSSTPHQSNQQKHKAKGKAPVVPPMWGPGFPPFPPPGSHFRMSDSRRAGGSGPSFPGWSPMMPPGPPMIPPPPPISPDMLEDDEALGSMLISWYMSGYHTGYYLGLKQGRKEAAAKKSHYK</sequence>
<feature type="region of interest" description="Disordered" evidence="11">
    <location>
        <begin position="176"/>
        <end position="215"/>
    </location>
</feature>
<dbReference type="PANTHER" id="PTHR39267">
    <property type="entry name" value="SURVIVAL MOTOR NEURON-LIKE PROTEIN 1"/>
    <property type="match status" value="1"/>
</dbReference>